<proteinExistence type="predicted"/>
<reference evidence="2 6" key="3">
    <citation type="submission" date="2020-12" db="EMBL/GenBank/DDBJ databases">
        <title>FDA dAtabase for Regulatory Grade micrObial Sequences (FDA-ARGOS): Supporting development and validation of Infectious Disease Dx tests.</title>
        <authorList>
            <person name="Nelson B."/>
            <person name="Plummer A."/>
            <person name="Tallon L."/>
            <person name="Sadzewicz L."/>
            <person name="Zhao X."/>
            <person name="Boylan J."/>
            <person name="Ott S."/>
            <person name="Bowen H."/>
            <person name="Vavikolanu K."/>
            <person name="Mehta A."/>
            <person name="Aluvathingal J."/>
            <person name="Nadendla S."/>
            <person name="Myers T."/>
            <person name="Yan Y."/>
            <person name="Sichtig H."/>
        </authorList>
    </citation>
    <scope>NUCLEOTIDE SEQUENCE [LARGE SCALE GENOMIC DNA]</scope>
    <source>
        <strain evidence="2 6">FDAARGOS_924</strain>
        <plasmid evidence="2 6">unnamed2</plasmid>
    </source>
</reference>
<dbReference type="Gene3D" id="1.10.1200.20">
    <property type="entry name" value="Colicin E immunity protein"/>
    <property type="match status" value="1"/>
</dbReference>
<dbReference type="EMBL" id="CP065876">
    <property type="protein sequence ID" value="QQA13595.1"/>
    <property type="molecule type" value="Genomic_DNA"/>
</dbReference>
<evidence type="ECO:0000313" key="4">
    <source>
        <dbReference type="Proteomes" id="UP000195696"/>
    </source>
</evidence>
<name>A0A0B5S3H4_BACMY</name>
<organism evidence="3 4">
    <name type="scientific">Bacillus mycoides</name>
    <dbReference type="NCBI Taxonomy" id="1405"/>
    <lineage>
        <taxon>Bacteria</taxon>
        <taxon>Bacillati</taxon>
        <taxon>Bacillota</taxon>
        <taxon>Bacilli</taxon>
        <taxon>Bacillales</taxon>
        <taxon>Bacillaceae</taxon>
        <taxon>Bacillus</taxon>
        <taxon>Bacillus cereus group</taxon>
    </lineage>
</organism>
<dbReference type="InterPro" id="IPR035900">
    <property type="entry name" value="Colicin_E_sf"/>
</dbReference>
<keyword evidence="6" id="KW-1185">Reference proteome</keyword>
<dbReference type="EMBL" id="FMAK01000047">
    <property type="protein sequence ID" value="SCB69680.1"/>
    <property type="molecule type" value="Genomic_DNA"/>
</dbReference>
<dbReference type="Proteomes" id="UP000596196">
    <property type="component" value="Plasmid unnamed2"/>
</dbReference>
<protein>
    <submittedName>
        <fullName evidence="2">Bacteriocin immunity protein</fullName>
    </submittedName>
</protein>
<evidence type="ECO:0000313" key="5">
    <source>
        <dbReference type="Proteomes" id="UP000236165"/>
    </source>
</evidence>
<evidence type="ECO:0000313" key="2">
    <source>
        <dbReference type="EMBL" id="QQA13595.1"/>
    </source>
</evidence>
<evidence type="ECO:0000313" key="6">
    <source>
        <dbReference type="Proteomes" id="UP000596196"/>
    </source>
</evidence>
<accession>A0A0B5S3H4</accession>
<dbReference type="Proteomes" id="UP000195696">
    <property type="component" value="Unassembled WGS sequence"/>
</dbReference>
<dbReference type="EMBL" id="MKZQ01000046">
    <property type="protein sequence ID" value="PJN69438.1"/>
    <property type="molecule type" value="Genomic_DNA"/>
</dbReference>
<geneLocation type="plasmid" evidence="2 6">
    <name>unnamed2</name>
</geneLocation>
<dbReference type="KEGG" id="bmyo:BG05_5798"/>
<reference evidence="1 5" key="2">
    <citation type="submission" date="2016-10" db="EMBL/GenBank/DDBJ databases">
        <title>Genome Sequence of Bacillus weihenstephanensis GM6LP.</title>
        <authorList>
            <person name="Poehlein A."/>
            <person name="Wemheuer F."/>
            <person name="Hollensteiner J."/>
            <person name="Wemheuer B."/>
        </authorList>
    </citation>
    <scope>NUCLEOTIDE SEQUENCE [LARGE SCALE GENOMIC DNA]</scope>
    <source>
        <strain evidence="1 5">GM6LP</strain>
    </source>
</reference>
<reference evidence="3 4" key="1">
    <citation type="submission" date="2016-08" db="EMBL/GenBank/DDBJ databases">
        <authorList>
            <person name="Seilhamer J.J."/>
        </authorList>
    </citation>
    <scope>NUCLEOTIDE SEQUENCE [LARGE SCALE GENOMIC DNA]</scope>
    <source>
        <strain evidence="3 4">SDA_GO95</strain>
    </source>
</reference>
<dbReference type="SUPFAM" id="SSF47345">
    <property type="entry name" value="Colicin E immunity proteins"/>
    <property type="match status" value="1"/>
</dbReference>
<sequence length="72" mass="8387">MNSKMTKDELIKLVEQICDPKLPDELGSKYIDILKANVPHPAPSDLIFWDFRDLTPEEIVEIALNYKEKEEK</sequence>
<evidence type="ECO:0000313" key="1">
    <source>
        <dbReference type="EMBL" id="PJN69438.1"/>
    </source>
</evidence>
<dbReference type="GeneID" id="300960191"/>
<evidence type="ECO:0000313" key="3">
    <source>
        <dbReference type="EMBL" id="SCB69680.1"/>
    </source>
</evidence>
<accession>A0A1G4EKR2</accession>
<gene>
    <name evidence="1" type="ORF">BACWE_37160</name>
    <name evidence="3" type="ORF">BWGO95_03845</name>
    <name evidence="2" type="ORF">I6G81_01595</name>
</gene>
<dbReference type="AlphaFoldDB" id="A0A0B5S3H4"/>
<dbReference type="Proteomes" id="UP000236165">
    <property type="component" value="Unassembled WGS sequence"/>
</dbReference>
<dbReference type="RefSeq" id="WP_003193833.1">
    <property type="nucleotide sequence ID" value="NZ_CP009691.1"/>
</dbReference>
<keyword evidence="2" id="KW-0614">Plasmid</keyword>